<dbReference type="AlphaFoldDB" id="A0A1G8TLR4"/>
<evidence type="ECO:0000256" key="2">
    <source>
        <dbReference type="ARBA" id="ARBA00022692"/>
    </source>
</evidence>
<dbReference type="Gene3D" id="1.10.287.950">
    <property type="entry name" value="Methyl-accepting chemotaxis protein"/>
    <property type="match status" value="1"/>
</dbReference>
<keyword evidence="2 8" id="KW-0812">Transmembrane</keyword>
<name>A0A1G8TLR4_9BACI</name>
<dbReference type="PANTHER" id="PTHR32089:SF119">
    <property type="entry name" value="METHYL-ACCEPTING CHEMOTAXIS PROTEIN CTPL"/>
    <property type="match status" value="1"/>
</dbReference>
<evidence type="ECO:0000256" key="8">
    <source>
        <dbReference type="SAM" id="Phobius"/>
    </source>
</evidence>
<keyword evidence="11" id="KW-1185">Reference proteome</keyword>
<feature type="transmembrane region" description="Helical" evidence="8">
    <location>
        <begin position="40"/>
        <end position="57"/>
    </location>
</feature>
<dbReference type="PANTHER" id="PTHR32089">
    <property type="entry name" value="METHYL-ACCEPTING CHEMOTAXIS PROTEIN MCPB"/>
    <property type="match status" value="1"/>
</dbReference>
<evidence type="ECO:0000313" key="11">
    <source>
        <dbReference type="Proteomes" id="UP000199225"/>
    </source>
</evidence>
<protein>
    <submittedName>
        <fullName evidence="10">Methyl-accepting chemotaxis protein</fullName>
    </submittedName>
</protein>
<comment type="subcellular location">
    <subcellularLocation>
        <location evidence="1">Membrane</location>
        <topology evidence="1">Multi-pass membrane protein</topology>
    </subcellularLocation>
</comment>
<keyword evidence="4 8" id="KW-0472">Membrane</keyword>
<gene>
    <name evidence="10" type="ORF">SAMN04490247_1855</name>
</gene>
<dbReference type="Pfam" id="PF00015">
    <property type="entry name" value="MCPsignal"/>
    <property type="match status" value="1"/>
</dbReference>
<dbReference type="OrthoDB" id="242546at2"/>
<dbReference type="Proteomes" id="UP000199225">
    <property type="component" value="Unassembled WGS sequence"/>
</dbReference>
<feature type="coiled-coil region" evidence="7">
    <location>
        <begin position="257"/>
        <end position="291"/>
    </location>
</feature>
<feature type="domain" description="Methyl-accepting transducer" evidence="9">
    <location>
        <begin position="207"/>
        <end position="457"/>
    </location>
</feature>
<keyword evidence="5 6" id="KW-0807">Transducer</keyword>
<keyword evidence="7" id="KW-0175">Coiled coil</keyword>
<keyword evidence="3 8" id="KW-1133">Transmembrane helix</keyword>
<dbReference type="RefSeq" id="WP_093193584.1">
    <property type="nucleotide sequence ID" value="NZ_FNEV01000005.1"/>
</dbReference>
<evidence type="ECO:0000256" key="3">
    <source>
        <dbReference type="ARBA" id="ARBA00022989"/>
    </source>
</evidence>
<evidence type="ECO:0000256" key="6">
    <source>
        <dbReference type="PROSITE-ProRule" id="PRU00284"/>
    </source>
</evidence>
<feature type="transmembrane region" description="Helical" evidence="8">
    <location>
        <begin position="112"/>
        <end position="129"/>
    </location>
</feature>
<dbReference type="SUPFAM" id="SSF58104">
    <property type="entry name" value="Methyl-accepting chemotaxis protein (MCP) signaling domain"/>
    <property type="match status" value="1"/>
</dbReference>
<dbReference type="STRING" id="86666.SAMN04490247_1855"/>
<proteinExistence type="predicted"/>
<dbReference type="PROSITE" id="PS50111">
    <property type="entry name" value="CHEMOTAXIS_TRANSDUC_2"/>
    <property type="match status" value="1"/>
</dbReference>
<dbReference type="GO" id="GO:0007165">
    <property type="term" value="P:signal transduction"/>
    <property type="evidence" value="ECO:0007669"/>
    <property type="project" value="UniProtKB-KW"/>
</dbReference>
<sequence length="486" mass="53967">MSELKRTLMERQNKVLTNILVVSVILGLTVEILVGAPLPVMMTIGVGGGVSILLILLMQKYKKYETLVPAVIIVGEASVAFMVVLNSSYVTNILFAFFLIAIGALSVSNRSLSLSALFSSGILYSFYIFQGEAAGFNTRALFMSMLFLLLVYLVLFMQVKITGTLVRDVETRATENDRLLRHNEDRTTRLLHVSEEAGVQLNEMEQAGDNQKQRMNNMLHAFREVAEASSSQASTAQTITEESSRTDQVAKGMIRSFEEVKKQGERANEQTQIAEENLEKLNEVIHDLKSIFTMMQRRTSELSREVSESVSFTTEIQNIADQTNLLALNASIEAARAGEAGNGFAVVAEEVRKLAETSKGTADKISLNLTSIKSHAQETNDQVEENGERLEDGLTLTKRTTESLQHVREDMDHLANRMSDFEREASSVEQSSVAIDQSINELAAVFEETAATIDELEQAVSHGNKDQERLAEAIREANRTMERLKE</sequence>
<dbReference type="GO" id="GO:0016020">
    <property type="term" value="C:membrane"/>
    <property type="evidence" value="ECO:0007669"/>
    <property type="project" value="UniProtKB-SubCell"/>
</dbReference>
<feature type="transmembrane region" description="Helical" evidence="8">
    <location>
        <begin position="15"/>
        <end position="34"/>
    </location>
</feature>
<evidence type="ECO:0000256" key="1">
    <source>
        <dbReference type="ARBA" id="ARBA00004141"/>
    </source>
</evidence>
<evidence type="ECO:0000256" key="4">
    <source>
        <dbReference type="ARBA" id="ARBA00023136"/>
    </source>
</evidence>
<evidence type="ECO:0000256" key="7">
    <source>
        <dbReference type="SAM" id="Coils"/>
    </source>
</evidence>
<dbReference type="InterPro" id="IPR004089">
    <property type="entry name" value="MCPsignal_dom"/>
</dbReference>
<accession>A0A1G8TLR4</accession>
<feature type="transmembrane region" description="Helical" evidence="8">
    <location>
        <begin position="141"/>
        <end position="159"/>
    </location>
</feature>
<dbReference type="EMBL" id="FNEV01000005">
    <property type="protein sequence ID" value="SDJ42448.1"/>
    <property type="molecule type" value="Genomic_DNA"/>
</dbReference>
<evidence type="ECO:0000259" key="9">
    <source>
        <dbReference type="PROSITE" id="PS50111"/>
    </source>
</evidence>
<reference evidence="11" key="1">
    <citation type="submission" date="2016-10" db="EMBL/GenBank/DDBJ databases">
        <authorList>
            <person name="Varghese N."/>
            <person name="Submissions S."/>
        </authorList>
    </citation>
    <scope>NUCLEOTIDE SEQUENCE [LARGE SCALE GENOMIC DNA]</scope>
    <source>
        <strain evidence="11">DSM 4771</strain>
    </source>
</reference>
<dbReference type="SMART" id="SM00283">
    <property type="entry name" value="MA"/>
    <property type="match status" value="1"/>
</dbReference>
<evidence type="ECO:0000313" key="10">
    <source>
        <dbReference type="EMBL" id="SDJ42448.1"/>
    </source>
</evidence>
<evidence type="ECO:0000256" key="5">
    <source>
        <dbReference type="ARBA" id="ARBA00023224"/>
    </source>
</evidence>
<feature type="transmembrane region" description="Helical" evidence="8">
    <location>
        <begin position="89"/>
        <end position="107"/>
    </location>
</feature>
<organism evidence="10 11">
    <name type="scientific">Salimicrobium halophilum</name>
    <dbReference type="NCBI Taxonomy" id="86666"/>
    <lineage>
        <taxon>Bacteria</taxon>
        <taxon>Bacillati</taxon>
        <taxon>Bacillota</taxon>
        <taxon>Bacilli</taxon>
        <taxon>Bacillales</taxon>
        <taxon>Bacillaceae</taxon>
        <taxon>Salimicrobium</taxon>
    </lineage>
</organism>
<feature type="coiled-coil region" evidence="7">
    <location>
        <begin position="404"/>
        <end position="484"/>
    </location>
</feature>